<dbReference type="Gene3D" id="3.30.70.1380">
    <property type="entry name" value="Transcriptional regulatory protein pf0864 domain like"/>
    <property type="match status" value="1"/>
</dbReference>
<comment type="similarity">
    <text evidence="2">Belongs to the LarC family.</text>
</comment>
<reference evidence="3 4" key="1">
    <citation type="journal article" date="2015" name="Genome Announc.">
        <title>Genomes of Geoalkalibacter ferrihydriticus Z-0531T and Geoalkalibacter subterraneus Red1T, Two Haloalkaliphilic Metal-Reducing Deltaproteobacteria.</title>
        <authorList>
            <person name="Badalamenti J.P."/>
            <person name="Krajmalnik-Brown R."/>
            <person name="Torres C.I."/>
            <person name="Bond D.R."/>
        </authorList>
    </citation>
    <scope>NUCLEOTIDE SEQUENCE [LARGE SCALE GENOMIC DNA]</scope>
    <source>
        <strain evidence="3 4">Red1</strain>
    </source>
</reference>
<dbReference type="NCBIfam" id="TIGR00299">
    <property type="entry name" value="nickel pincer cofactor biosynthesis protein LarC"/>
    <property type="match status" value="1"/>
</dbReference>
<dbReference type="Gene3D" id="3.10.20.300">
    <property type="entry name" value="mk0293 like domain"/>
    <property type="match status" value="1"/>
</dbReference>
<keyword evidence="4" id="KW-1185">Reference proteome</keyword>
<keyword evidence="2" id="KW-0456">Lyase</keyword>
<dbReference type="RefSeq" id="WP_040199152.1">
    <property type="nucleotide sequence ID" value="NZ_CP010311.1"/>
</dbReference>
<dbReference type="Pfam" id="PF01969">
    <property type="entry name" value="Ni_insertion"/>
    <property type="match status" value="1"/>
</dbReference>
<dbReference type="AlphaFoldDB" id="A0A0B5FEM2"/>
<dbReference type="InterPro" id="IPR002822">
    <property type="entry name" value="Ni_insertion"/>
</dbReference>
<dbReference type="STRING" id="483547.GSUB_03140"/>
<evidence type="ECO:0000313" key="4">
    <source>
        <dbReference type="Proteomes" id="UP000035036"/>
    </source>
</evidence>
<name>A0A0B5FEM2_9BACT</name>
<dbReference type="GO" id="GO:0016829">
    <property type="term" value="F:lyase activity"/>
    <property type="evidence" value="ECO:0007669"/>
    <property type="project" value="UniProtKB-UniRule"/>
</dbReference>
<dbReference type="HOGENOM" id="CLU_028523_2_1_7"/>
<proteinExistence type="inferred from homology"/>
<keyword evidence="1 2" id="KW-0533">Nickel</keyword>
<evidence type="ECO:0000256" key="1">
    <source>
        <dbReference type="ARBA" id="ARBA00022596"/>
    </source>
</evidence>
<gene>
    <name evidence="3" type="ORF">GSUB_03140</name>
</gene>
<dbReference type="Proteomes" id="UP000035036">
    <property type="component" value="Chromosome"/>
</dbReference>
<dbReference type="HAMAP" id="MF_01074">
    <property type="entry name" value="LarC"/>
    <property type="match status" value="1"/>
</dbReference>
<dbReference type="KEGG" id="gsb:GSUB_03140"/>
<evidence type="ECO:0000256" key="2">
    <source>
        <dbReference type="HAMAP-Rule" id="MF_01074"/>
    </source>
</evidence>
<dbReference type="OrthoDB" id="9765625at2"/>
<protein>
    <recommendedName>
        <fullName evidence="2">Putative nickel insertion protein</fullName>
    </recommendedName>
</protein>
<evidence type="ECO:0000313" key="3">
    <source>
        <dbReference type="EMBL" id="AJF05768.1"/>
    </source>
</evidence>
<dbReference type="PANTHER" id="PTHR36566">
    <property type="entry name" value="NICKEL INSERTION PROTEIN-RELATED"/>
    <property type="match status" value="1"/>
</dbReference>
<dbReference type="PANTHER" id="PTHR36566:SF1">
    <property type="entry name" value="PYRIDINIUM-3,5-BISTHIOCARBOXYLIC ACID MONONUCLEOTIDE NICKEL INSERTION PROTEIN"/>
    <property type="match status" value="1"/>
</dbReference>
<dbReference type="EMBL" id="CP010311">
    <property type="protein sequence ID" value="AJF05768.1"/>
    <property type="molecule type" value="Genomic_DNA"/>
</dbReference>
<organism evidence="3 4">
    <name type="scientific">Geoalkalibacter subterraneus</name>
    <dbReference type="NCBI Taxonomy" id="483547"/>
    <lineage>
        <taxon>Bacteria</taxon>
        <taxon>Pseudomonadati</taxon>
        <taxon>Thermodesulfobacteriota</taxon>
        <taxon>Desulfuromonadia</taxon>
        <taxon>Desulfuromonadales</taxon>
        <taxon>Geoalkalibacteraceae</taxon>
        <taxon>Geoalkalibacter</taxon>
    </lineage>
</organism>
<accession>A0A0B5FEM2</accession>
<dbReference type="GO" id="GO:0016151">
    <property type="term" value="F:nickel cation binding"/>
    <property type="evidence" value="ECO:0007669"/>
    <property type="project" value="UniProtKB-UniRule"/>
</dbReference>
<sequence>MKTLFLDTFSGISGDMTLGLMVDLGVDEQELKSLLKKLSLADYEIEWTKESRSGIAGSRCLIRTTAAQPHRSWHDIDAMLAAADLPHAAKELARRIFLRIGHAEAHIHDTTLDKVHFHEVGAVDSILDVVGAALGWHLLGEPEVLCAPLPLTRGFIRCAHGNLPLPAPATAEILAGSPVTYDDAGQELVTPTGAAIAVEMATFSPLPGMTLSRTGYGVGGRDLPDRPNLLRGFLGELNSERTAQRVEVLETHLDDVNPEWLGALMEDLLHQGALDVAYSPLQMKKNRPGIRVTVLAPLGQGAECARRLLHESSAAGVRRQFWDRFTLARESRTIDTELGPAQVKLLRDGRKLLRITPEFESCRTLSQSTGRPLPEIYRLVERAADGLFSAERDQGATSGEVQ</sequence>